<dbReference type="Pfam" id="PF10996">
    <property type="entry name" value="Beta-Casp"/>
    <property type="match status" value="1"/>
</dbReference>
<dbReference type="GO" id="GO:0016787">
    <property type="term" value="F:hydrolase activity"/>
    <property type="evidence" value="ECO:0007669"/>
    <property type="project" value="UniProtKB-KW"/>
</dbReference>
<feature type="domain" description="Beta-Casp" evidence="3">
    <location>
        <begin position="3"/>
        <end position="50"/>
    </location>
</feature>
<feature type="non-terminal residue" evidence="4">
    <location>
        <position position="1"/>
    </location>
</feature>
<dbReference type="Gene3D" id="3.40.50.10890">
    <property type="match status" value="1"/>
</dbReference>
<organism evidence="4 5">
    <name type="scientific">Trachipleistophora hominis</name>
    <name type="common">Microsporidian parasite</name>
    <dbReference type="NCBI Taxonomy" id="72359"/>
    <lineage>
        <taxon>Eukaryota</taxon>
        <taxon>Fungi</taxon>
        <taxon>Fungi incertae sedis</taxon>
        <taxon>Microsporidia</taxon>
        <taxon>Pleistophoridae</taxon>
        <taxon>Trachipleistophora</taxon>
    </lineage>
</organism>
<accession>L7JTP6</accession>
<feature type="domain" description="Zn-dependent metallo-hydrolase RNA specificity" evidence="2">
    <location>
        <begin position="63"/>
        <end position="113"/>
    </location>
</feature>
<dbReference type="PANTHER" id="PTHR11203:SF37">
    <property type="entry name" value="INTEGRATOR COMPLEX SUBUNIT 11"/>
    <property type="match status" value="1"/>
</dbReference>
<dbReference type="InParanoid" id="L7JTP6"/>
<evidence type="ECO:0000259" key="2">
    <source>
        <dbReference type="Pfam" id="PF07521"/>
    </source>
</evidence>
<sequence length="181" mass="20683">VSDKPFIVFSSPGMLHTGNSLKIFKALCEDEKNLVIIPGYCMKNTLAEMLLNGTRTVTLEREYTIKMQVRNIGFSAHADSSSILRFIAKIRPRNVVLVHGDKNRMAKFKRIIERMCSDMEGFDFRCNVFMPRNKCLVDLPGRNEIVLKSAKEINEDEIAIDTEQEGSAVIAKRIRKYVVRK</sequence>
<dbReference type="PANTHER" id="PTHR11203">
    <property type="entry name" value="CLEAVAGE AND POLYADENYLATION SPECIFICITY FACTOR FAMILY MEMBER"/>
    <property type="match status" value="1"/>
</dbReference>
<dbReference type="VEuPathDB" id="MicrosporidiaDB:THOM_2209"/>
<dbReference type="STRING" id="72359.L7JTP6"/>
<dbReference type="OrthoDB" id="10249535at2759"/>
<evidence type="ECO:0000313" key="4">
    <source>
        <dbReference type="EMBL" id="ELQ74848.1"/>
    </source>
</evidence>
<dbReference type="InterPro" id="IPR011108">
    <property type="entry name" value="RMMBL"/>
</dbReference>
<reference evidence="4 5" key="1">
    <citation type="journal article" date="2012" name="PLoS Pathog.">
        <title>The genome of the obligate intracellular parasite Trachipleistophora hominis: new insights into microsporidian genome dynamics and reductive evolution.</title>
        <authorList>
            <person name="Heinz E."/>
            <person name="Williams T.A."/>
            <person name="Nakjang S."/>
            <person name="Noel C.J."/>
            <person name="Swan D.C."/>
            <person name="Goldberg A.V."/>
            <person name="Harris S.R."/>
            <person name="Weinmaier T."/>
            <person name="Markert S."/>
            <person name="Becher D."/>
            <person name="Bernhardt J."/>
            <person name="Dagan T."/>
            <person name="Hacker C."/>
            <person name="Lucocq J.M."/>
            <person name="Schweder T."/>
            <person name="Rattei T."/>
            <person name="Hall N."/>
            <person name="Hirt R.P."/>
            <person name="Embley T.M."/>
        </authorList>
    </citation>
    <scope>NUCLEOTIDE SEQUENCE [LARGE SCALE GENOMIC DNA]</scope>
</reference>
<name>L7JTP6_TRAHO</name>
<gene>
    <name evidence="4" type="ORF">THOM_2209</name>
</gene>
<evidence type="ECO:0000313" key="5">
    <source>
        <dbReference type="Proteomes" id="UP000011185"/>
    </source>
</evidence>
<dbReference type="GO" id="GO:0004521">
    <property type="term" value="F:RNA endonuclease activity"/>
    <property type="evidence" value="ECO:0007669"/>
    <property type="project" value="TreeGrafter"/>
</dbReference>
<dbReference type="InterPro" id="IPR022712">
    <property type="entry name" value="Beta_Casp"/>
</dbReference>
<protein>
    <submittedName>
        <fullName evidence="4">Putative cleavage and polyadenylation specificity factor (CPSF subunit)</fullName>
    </submittedName>
</protein>
<evidence type="ECO:0000256" key="1">
    <source>
        <dbReference type="ARBA" id="ARBA00022801"/>
    </source>
</evidence>
<dbReference type="HOGENOM" id="CLU_1492604_0_0_1"/>
<proteinExistence type="predicted"/>
<dbReference type="Pfam" id="PF07521">
    <property type="entry name" value="RMMBL"/>
    <property type="match status" value="1"/>
</dbReference>
<dbReference type="EMBL" id="JH994015">
    <property type="protein sequence ID" value="ELQ74848.1"/>
    <property type="molecule type" value="Genomic_DNA"/>
</dbReference>
<keyword evidence="5" id="KW-1185">Reference proteome</keyword>
<evidence type="ECO:0000259" key="3">
    <source>
        <dbReference type="Pfam" id="PF10996"/>
    </source>
</evidence>
<dbReference type="Proteomes" id="UP000011185">
    <property type="component" value="Unassembled WGS sequence"/>
</dbReference>
<dbReference type="InterPro" id="IPR036866">
    <property type="entry name" value="RibonucZ/Hydroxyglut_hydro"/>
</dbReference>
<dbReference type="SUPFAM" id="SSF56281">
    <property type="entry name" value="Metallo-hydrolase/oxidoreductase"/>
    <property type="match status" value="1"/>
</dbReference>
<keyword evidence="1" id="KW-0378">Hydrolase</keyword>
<dbReference type="Gene3D" id="3.60.15.10">
    <property type="entry name" value="Ribonuclease Z/Hydroxyacylglutathione hydrolase-like"/>
    <property type="match status" value="1"/>
</dbReference>
<dbReference type="InterPro" id="IPR050698">
    <property type="entry name" value="MBL"/>
</dbReference>
<dbReference type="AlphaFoldDB" id="L7JTP6"/>